<reference evidence="1 2" key="1">
    <citation type="journal article" date="2016" name="Mol. Biol. Evol.">
        <title>Comparative Genomics of Early-Diverging Mushroom-Forming Fungi Provides Insights into the Origins of Lignocellulose Decay Capabilities.</title>
        <authorList>
            <person name="Nagy L.G."/>
            <person name="Riley R."/>
            <person name="Tritt A."/>
            <person name="Adam C."/>
            <person name="Daum C."/>
            <person name="Floudas D."/>
            <person name="Sun H."/>
            <person name="Yadav J.S."/>
            <person name="Pangilinan J."/>
            <person name="Larsson K.H."/>
            <person name="Matsuura K."/>
            <person name="Barry K."/>
            <person name="Labutti K."/>
            <person name="Kuo R."/>
            <person name="Ohm R.A."/>
            <person name="Bhattacharya S.S."/>
            <person name="Shirouzu T."/>
            <person name="Yoshinaga Y."/>
            <person name="Martin F.M."/>
            <person name="Grigoriev I.V."/>
            <person name="Hibbett D.S."/>
        </authorList>
    </citation>
    <scope>NUCLEOTIDE SEQUENCE [LARGE SCALE GENOMIC DNA]</scope>
    <source>
        <strain evidence="1 2">L-15889</strain>
    </source>
</reference>
<accession>A0A165P4J6</accession>
<dbReference type="AlphaFoldDB" id="A0A165P4J6"/>
<gene>
    <name evidence="1" type="ORF">DAEQUDRAFT_728751</name>
</gene>
<dbReference type="EMBL" id="KV429073">
    <property type="protein sequence ID" value="KZT67751.1"/>
    <property type="molecule type" value="Genomic_DNA"/>
</dbReference>
<proteinExistence type="predicted"/>
<dbReference type="Proteomes" id="UP000076727">
    <property type="component" value="Unassembled WGS sequence"/>
</dbReference>
<protein>
    <submittedName>
        <fullName evidence="1">Uncharacterized protein</fullName>
    </submittedName>
</protein>
<evidence type="ECO:0000313" key="2">
    <source>
        <dbReference type="Proteomes" id="UP000076727"/>
    </source>
</evidence>
<keyword evidence="2" id="KW-1185">Reference proteome</keyword>
<sequence length="97" mass="10907">MRRARDQFQVPLCDTLFLTVLSRARGMKYKAERQFHRPAGRHRTHDNRACAHLIGALVYRQRAQLFSGPGSILSWPVDSPVVLKLSPGPSVTRAGLL</sequence>
<organism evidence="1 2">
    <name type="scientific">Daedalea quercina L-15889</name>
    <dbReference type="NCBI Taxonomy" id="1314783"/>
    <lineage>
        <taxon>Eukaryota</taxon>
        <taxon>Fungi</taxon>
        <taxon>Dikarya</taxon>
        <taxon>Basidiomycota</taxon>
        <taxon>Agaricomycotina</taxon>
        <taxon>Agaricomycetes</taxon>
        <taxon>Polyporales</taxon>
        <taxon>Fomitopsis</taxon>
    </lineage>
</organism>
<name>A0A165P4J6_9APHY</name>
<evidence type="ECO:0000313" key="1">
    <source>
        <dbReference type="EMBL" id="KZT67751.1"/>
    </source>
</evidence>